<keyword evidence="1" id="KW-0175">Coiled coil</keyword>
<evidence type="ECO:0000256" key="2">
    <source>
        <dbReference type="SAM" id="Phobius"/>
    </source>
</evidence>
<dbReference type="AlphaFoldDB" id="A0A1E4TWW9"/>
<organism evidence="3 4">
    <name type="scientific">Pachysolen tannophilus NRRL Y-2460</name>
    <dbReference type="NCBI Taxonomy" id="669874"/>
    <lineage>
        <taxon>Eukaryota</taxon>
        <taxon>Fungi</taxon>
        <taxon>Dikarya</taxon>
        <taxon>Ascomycota</taxon>
        <taxon>Saccharomycotina</taxon>
        <taxon>Pichiomycetes</taxon>
        <taxon>Pachysolenaceae</taxon>
        <taxon>Pachysolen</taxon>
    </lineage>
</organism>
<dbReference type="Proteomes" id="UP000094236">
    <property type="component" value="Unassembled WGS sequence"/>
</dbReference>
<keyword evidence="4" id="KW-1185">Reference proteome</keyword>
<dbReference type="EMBL" id="KV454013">
    <property type="protein sequence ID" value="ODV96227.1"/>
    <property type="molecule type" value="Genomic_DNA"/>
</dbReference>
<feature type="transmembrane region" description="Helical" evidence="2">
    <location>
        <begin position="37"/>
        <end position="56"/>
    </location>
</feature>
<protein>
    <submittedName>
        <fullName evidence="3">Uncharacterized protein</fullName>
    </submittedName>
</protein>
<evidence type="ECO:0000256" key="1">
    <source>
        <dbReference type="SAM" id="Coils"/>
    </source>
</evidence>
<evidence type="ECO:0000313" key="3">
    <source>
        <dbReference type="EMBL" id="ODV96227.1"/>
    </source>
</evidence>
<gene>
    <name evidence="3" type="ORF">PACTADRAFT_80277</name>
</gene>
<keyword evidence="2" id="KW-0472">Membrane</keyword>
<keyword evidence="2" id="KW-1133">Transmembrane helix</keyword>
<proteinExistence type="predicted"/>
<reference evidence="4" key="1">
    <citation type="submission" date="2016-05" db="EMBL/GenBank/DDBJ databases">
        <title>Comparative genomics of biotechnologically important yeasts.</title>
        <authorList>
            <consortium name="DOE Joint Genome Institute"/>
            <person name="Riley R."/>
            <person name="Haridas S."/>
            <person name="Wolfe K.H."/>
            <person name="Lopes M.R."/>
            <person name="Hittinger C.T."/>
            <person name="Goker M."/>
            <person name="Salamov A."/>
            <person name="Wisecaver J."/>
            <person name="Long T.M."/>
            <person name="Aerts A.L."/>
            <person name="Barry K."/>
            <person name="Choi C."/>
            <person name="Clum A."/>
            <person name="Coughlan A.Y."/>
            <person name="Deshpande S."/>
            <person name="Douglass A.P."/>
            <person name="Hanson S.J."/>
            <person name="Klenk H.-P."/>
            <person name="Labutti K."/>
            <person name="Lapidus A."/>
            <person name="Lindquist E."/>
            <person name="Lipzen A."/>
            <person name="Meier-Kolthoff J.P."/>
            <person name="Ohm R.A."/>
            <person name="Otillar R.P."/>
            <person name="Pangilinan J."/>
            <person name="Peng Y."/>
            <person name="Rokas A."/>
            <person name="Rosa C.A."/>
            <person name="Scheuner C."/>
            <person name="Sibirny A.A."/>
            <person name="Slot J.C."/>
            <person name="Stielow J.B."/>
            <person name="Sun H."/>
            <person name="Kurtzman C.P."/>
            <person name="Blackwell M."/>
            <person name="Grigoriev I.V."/>
            <person name="Jeffries T.W."/>
        </authorList>
    </citation>
    <scope>NUCLEOTIDE SEQUENCE [LARGE SCALE GENOMIC DNA]</scope>
    <source>
        <strain evidence="4">NRRL Y-2460</strain>
    </source>
</reference>
<feature type="coiled-coil region" evidence="1">
    <location>
        <begin position="526"/>
        <end position="560"/>
    </location>
</feature>
<evidence type="ECO:0000313" key="4">
    <source>
        <dbReference type="Proteomes" id="UP000094236"/>
    </source>
</evidence>
<keyword evidence="2" id="KW-0812">Transmembrane</keyword>
<feature type="transmembrane region" description="Helical" evidence="2">
    <location>
        <begin position="125"/>
        <end position="145"/>
    </location>
</feature>
<name>A0A1E4TWW9_PACTA</name>
<sequence>MNNIEDMAHRFMTAVTPIVRNVNFHNILYGVARTTGYSFIFSSSSMLISFGIYRLLFRSAHEERPHFETEDEYWQYMIRKNNSYYNAMPMPKTIPPGIEFPIHIKPESSFEFIKENLLRYLFDNFSGIIVGFLLAFLLASFKILVWKKKKNIKLIANDFTKLQRTYKLKLNEIVKETSKLLKKFENFNYNTNNIDVINSNFLDFTNQLNDNFLILKNFIISKCYFLKTSAYEQNAKDIDFDFELVEEFMQKVEIQTNKFIKSYIEKSMKLYLQKNRELSKYLDNSDDDLIEISSHNLKGNEREKEEKKEVLNEDLKSIKINSSPEKSLKPLTLSNLKSCNRLSKSHRSLSHSPGSYSGSGVLSHIQLYFDDDSKNRTNGAASGISTSTPIHSSRDSVSVNATGSSDNFINISMNSLNESREAIDQCEQNIFKIDSELKKLKDKSNSVPPISGNSNGVRKFEDINKDLEINELRLKNIKFDLINESLLIDQNEKMEDEYAQLNSPTPKSKNGLQQEVFKDLVTVDEFKDLKKENKFLLNKLESLELKISEQKQQIFNKNSEFFKNLDFILSDKLKQEFNLINEKLIENNSITQSKNNKKIQEFGQDLKILNNFNNFNFSIIKNLNKKINEELSLIEKDLIYDLQSSFKAIIGKSSFLDDLTIFEYTDTDIIKALNDAKHNALNDCNLYFIEYACFSGGSQDMIFEDKITFEQDKLSHNCKIIISQVMFKAFNKIINQLNNFIKLEENYSNTNDGKNGEKLNLLIQFKKLLLEFESKIIPEIVQLNEKIIGNLITDFKKLNIYKKSCLEVSSTGTTSTKKKESQSPIKKVYDKVISCLYDDSLENVSSGIGDINKNKTVTPDYITLTKRTTGLVNVKRYLEL</sequence>
<accession>A0A1E4TWW9</accession>